<evidence type="ECO:0000259" key="6">
    <source>
        <dbReference type="Pfam" id="PF00955"/>
    </source>
</evidence>
<dbReference type="GO" id="GO:0006820">
    <property type="term" value="P:monoatomic anion transport"/>
    <property type="evidence" value="ECO:0007669"/>
    <property type="project" value="InterPro"/>
</dbReference>
<evidence type="ECO:0000313" key="8">
    <source>
        <dbReference type="Proteomes" id="UP000281553"/>
    </source>
</evidence>
<feature type="transmembrane region" description="Helical" evidence="5">
    <location>
        <begin position="176"/>
        <end position="194"/>
    </location>
</feature>
<dbReference type="EMBL" id="UYRU01049070">
    <property type="protein sequence ID" value="VDN10398.1"/>
    <property type="molecule type" value="Genomic_DNA"/>
</dbReference>
<keyword evidence="4 5" id="KW-0472">Membrane</keyword>
<evidence type="ECO:0000313" key="7">
    <source>
        <dbReference type="EMBL" id="VDN10398.1"/>
    </source>
</evidence>
<proteinExistence type="predicted"/>
<evidence type="ECO:0000256" key="1">
    <source>
        <dbReference type="ARBA" id="ARBA00004141"/>
    </source>
</evidence>
<dbReference type="GO" id="GO:0015701">
    <property type="term" value="P:bicarbonate transport"/>
    <property type="evidence" value="ECO:0007669"/>
    <property type="project" value="TreeGrafter"/>
</dbReference>
<keyword evidence="8" id="KW-1185">Reference proteome</keyword>
<evidence type="ECO:0000256" key="4">
    <source>
        <dbReference type="ARBA" id="ARBA00023136"/>
    </source>
</evidence>
<dbReference type="Proteomes" id="UP000281553">
    <property type="component" value="Unassembled WGS sequence"/>
</dbReference>
<protein>
    <recommendedName>
        <fullName evidence="6">Bicarbonate transporter-like transmembrane domain-containing protein</fullName>
    </recommendedName>
</protein>
<sequence>MNVPLGMIAISAVNRIFFWAYNIKRLQIPPANNLDYSTWFNIPDFSHMTYGIVSATYAHGRAVIFGFIFGFLIYVEIALNGIVPLRGLSKKPSPIVVDHVLANIVFPIMALFLGMPIMSGVPIRTIANMVALAKMESNPAPGKPPKVLYLVETRINTLIVGILVTLSVFLGNILQYIPVAALLGLFLFLGIFGLKGLHFRKLLTALLSRKKYWSEWNMLNGMPRPQVMAYTLIWIAQLVILYILLVVGEYENLMIASTAIPFFLVFCGVLRNLILPRWKWLAPYLERIDPPVAPQN</sequence>
<feature type="transmembrane region" description="Helical" evidence="5">
    <location>
        <begin position="147"/>
        <end position="170"/>
    </location>
</feature>
<feature type="transmembrane region" description="Helical" evidence="5">
    <location>
        <begin position="253"/>
        <end position="274"/>
    </location>
</feature>
<dbReference type="InterPro" id="IPR003020">
    <property type="entry name" value="HCO3_transpt_euk"/>
</dbReference>
<gene>
    <name evidence="7" type="ORF">DILT_LOCUS6229</name>
</gene>
<name>A0A3P7LKM9_DIBLA</name>
<keyword evidence="2 5" id="KW-0812">Transmembrane</keyword>
<dbReference type="GO" id="GO:0005452">
    <property type="term" value="F:solute:inorganic anion antiporter activity"/>
    <property type="evidence" value="ECO:0007669"/>
    <property type="project" value="InterPro"/>
</dbReference>
<dbReference type="InterPro" id="IPR011531">
    <property type="entry name" value="HCO3_transpt-like_TM_dom"/>
</dbReference>
<reference evidence="7 8" key="1">
    <citation type="submission" date="2018-11" db="EMBL/GenBank/DDBJ databases">
        <authorList>
            <consortium name="Pathogen Informatics"/>
        </authorList>
    </citation>
    <scope>NUCLEOTIDE SEQUENCE [LARGE SCALE GENOMIC DNA]</scope>
</reference>
<dbReference type="OrthoDB" id="6270697at2759"/>
<keyword evidence="3 5" id="KW-1133">Transmembrane helix</keyword>
<evidence type="ECO:0000256" key="2">
    <source>
        <dbReference type="ARBA" id="ARBA00022692"/>
    </source>
</evidence>
<dbReference type="GO" id="GO:0005886">
    <property type="term" value="C:plasma membrane"/>
    <property type="evidence" value="ECO:0007669"/>
    <property type="project" value="TreeGrafter"/>
</dbReference>
<evidence type="ECO:0000256" key="3">
    <source>
        <dbReference type="ARBA" id="ARBA00022989"/>
    </source>
</evidence>
<comment type="subcellular location">
    <subcellularLocation>
        <location evidence="1">Membrane</location>
        <topology evidence="1">Multi-pass membrane protein</topology>
    </subcellularLocation>
</comment>
<evidence type="ECO:0000256" key="5">
    <source>
        <dbReference type="SAM" id="Phobius"/>
    </source>
</evidence>
<feature type="transmembrane region" description="Helical" evidence="5">
    <location>
        <begin position="104"/>
        <end position="126"/>
    </location>
</feature>
<accession>A0A3P7LKM9</accession>
<organism evidence="7 8">
    <name type="scientific">Dibothriocephalus latus</name>
    <name type="common">Fish tapeworm</name>
    <name type="synonym">Diphyllobothrium latum</name>
    <dbReference type="NCBI Taxonomy" id="60516"/>
    <lineage>
        <taxon>Eukaryota</taxon>
        <taxon>Metazoa</taxon>
        <taxon>Spiralia</taxon>
        <taxon>Lophotrochozoa</taxon>
        <taxon>Platyhelminthes</taxon>
        <taxon>Cestoda</taxon>
        <taxon>Eucestoda</taxon>
        <taxon>Diphyllobothriidea</taxon>
        <taxon>Diphyllobothriidae</taxon>
        <taxon>Dibothriocephalus</taxon>
    </lineage>
</organism>
<dbReference type="PANTHER" id="PTHR11453:SF47">
    <property type="entry name" value="ANION EXCHANGE PROTEIN"/>
    <property type="match status" value="1"/>
</dbReference>
<feature type="domain" description="Bicarbonate transporter-like transmembrane" evidence="6">
    <location>
        <begin position="3"/>
        <end position="274"/>
    </location>
</feature>
<feature type="transmembrane region" description="Helical" evidence="5">
    <location>
        <begin position="62"/>
        <end position="84"/>
    </location>
</feature>
<dbReference type="Pfam" id="PF00955">
    <property type="entry name" value="HCO3_cotransp"/>
    <property type="match status" value="1"/>
</dbReference>
<feature type="transmembrane region" description="Helical" evidence="5">
    <location>
        <begin position="227"/>
        <end position="247"/>
    </location>
</feature>
<dbReference type="GO" id="GO:0050801">
    <property type="term" value="P:monoatomic ion homeostasis"/>
    <property type="evidence" value="ECO:0007669"/>
    <property type="project" value="TreeGrafter"/>
</dbReference>
<dbReference type="PANTHER" id="PTHR11453">
    <property type="entry name" value="ANION EXCHANGE PROTEIN"/>
    <property type="match status" value="1"/>
</dbReference>
<dbReference type="AlphaFoldDB" id="A0A3P7LKM9"/>